<dbReference type="AlphaFoldDB" id="A0A1C6U1E8"/>
<protein>
    <submittedName>
        <fullName evidence="2">Uncharacterized protein</fullName>
    </submittedName>
</protein>
<feature type="region of interest" description="Disordered" evidence="1">
    <location>
        <begin position="115"/>
        <end position="153"/>
    </location>
</feature>
<accession>A0A1C6U1E8</accession>
<evidence type="ECO:0000313" key="2">
    <source>
        <dbReference type="EMBL" id="SCL47723.1"/>
    </source>
</evidence>
<gene>
    <name evidence="2" type="ORF">GA0070617_0667</name>
</gene>
<proteinExistence type="predicted"/>
<dbReference type="RefSeq" id="WP_091433798.1">
    <property type="nucleotide sequence ID" value="NZ_BMMJ01000006.1"/>
</dbReference>
<dbReference type="STRING" id="683228.GA0070617_0667"/>
<dbReference type="EMBL" id="FMIA01000002">
    <property type="protein sequence ID" value="SCL47723.1"/>
    <property type="molecule type" value="Genomic_DNA"/>
</dbReference>
<evidence type="ECO:0000313" key="3">
    <source>
        <dbReference type="Proteomes" id="UP000198937"/>
    </source>
</evidence>
<reference evidence="2 3" key="1">
    <citation type="submission" date="2016-06" db="EMBL/GenBank/DDBJ databases">
        <authorList>
            <person name="Kjaerup R.B."/>
            <person name="Dalgaard T.S."/>
            <person name="Juul-Madsen H.R."/>
        </authorList>
    </citation>
    <scope>NUCLEOTIDE SEQUENCE [LARGE SCALE GENOMIC DNA]</scope>
    <source>
        <strain evidence="2 3">DSM 45577</strain>
    </source>
</reference>
<feature type="compositionally biased region" description="Low complexity" evidence="1">
    <location>
        <begin position="127"/>
        <end position="137"/>
    </location>
</feature>
<sequence length="153" mass="16118">MPRKADSNPASPATYWKNLGEFIMKHLDEPANWKKPLPASATSADGTTLHPDTAIKNVLNHGSYPPACPPQTQDLINNYLRVGAIDVGSFGTDAHIDKLIARKSPSAPTAEIAALRSAAAPDPGQTPPTTATRPAATDQQLGASGPRQPHGRN</sequence>
<name>A0A1C6U1E8_9ACTN</name>
<keyword evidence="3" id="KW-1185">Reference proteome</keyword>
<evidence type="ECO:0000256" key="1">
    <source>
        <dbReference type="SAM" id="MobiDB-lite"/>
    </source>
</evidence>
<organism evidence="2 3">
    <name type="scientific">Micromonospora yangpuensis</name>
    <dbReference type="NCBI Taxonomy" id="683228"/>
    <lineage>
        <taxon>Bacteria</taxon>
        <taxon>Bacillati</taxon>
        <taxon>Actinomycetota</taxon>
        <taxon>Actinomycetes</taxon>
        <taxon>Micromonosporales</taxon>
        <taxon>Micromonosporaceae</taxon>
        <taxon>Micromonospora</taxon>
    </lineage>
</organism>
<dbReference type="Proteomes" id="UP000198937">
    <property type="component" value="Unassembled WGS sequence"/>
</dbReference>